<sequence>MSPLPSKNEWSDQAKARIMSSEAKSGNDPEFAKLAQSETDKTLAKKESEAEQAQDDKAQVDNASTDNASTDNASTDKGKADNAQTNESQADNAQGATDQGEQKK</sequence>
<evidence type="ECO:0000313" key="2">
    <source>
        <dbReference type="EMBL" id="VIO58205.1"/>
    </source>
</evidence>
<accession>A0A4U9F663</accession>
<proteinExistence type="predicted"/>
<organism evidence="2">
    <name type="scientific">Gibberella zeae</name>
    <name type="common">Wheat head blight fungus</name>
    <name type="synonym">Fusarium graminearum</name>
    <dbReference type="NCBI Taxonomy" id="5518"/>
    <lineage>
        <taxon>Eukaryota</taxon>
        <taxon>Fungi</taxon>
        <taxon>Dikarya</taxon>
        <taxon>Ascomycota</taxon>
        <taxon>Pezizomycotina</taxon>
        <taxon>Sordariomycetes</taxon>
        <taxon>Hypocreomycetidae</taxon>
        <taxon>Hypocreales</taxon>
        <taxon>Nectriaceae</taxon>
        <taxon>Fusarium</taxon>
    </lineage>
</organism>
<name>A0A4U9F663_GIBZA</name>
<feature type="compositionally biased region" description="Polar residues" evidence="1">
    <location>
        <begin position="82"/>
        <end position="104"/>
    </location>
</feature>
<dbReference type="AlphaFoldDB" id="A0A4U9F663"/>
<feature type="compositionally biased region" description="Basic and acidic residues" evidence="1">
    <location>
        <begin position="38"/>
        <end position="59"/>
    </location>
</feature>
<feature type="compositionally biased region" description="Polar residues" evidence="1">
    <location>
        <begin position="61"/>
        <end position="73"/>
    </location>
</feature>
<feature type="region of interest" description="Disordered" evidence="1">
    <location>
        <begin position="1"/>
        <end position="104"/>
    </location>
</feature>
<gene>
    <name evidence="2" type="ORF">FUG_LOCUS296758</name>
</gene>
<protein>
    <submittedName>
        <fullName evidence="2">Uncharacterized protein</fullName>
    </submittedName>
</protein>
<dbReference type="EMBL" id="CAAKMV010000132">
    <property type="protein sequence ID" value="VIO58205.1"/>
    <property type="molecule type" value="Genomic_DNA"/>
</dbReference>
<evidence type="ECO:0000256" key="1">
    <source>
        <dbReference type="SAM" id="MobiDB-lite"/>
    </source>
</evidence>
<reference evidence="2" key="1">
    <citation type="submission" date="2019-04" db="EMBL/GenBank/DDBJ databases">
        <authorList>
            <person name="Melise S."/>
            <person name="Noan J."/>
            <person name="Okalmin O."/>
        </authorList>
    </citation>
    <scope>NUCLEOTIDE SEQUENCE</scope>
    <source>
        <strain evidence="2">FN9</strain>
    </source>
</reference>